<feature type="domain" description="RNA polymerase sigma factor 70 region 4 type 2" evidence="7">
    <location>
        <begin position="119"/>
        <end position="167"/>
    </location>
</feature>
<dbReference type="Pfam" id="PF08281">
    <property type="entry name" value="Sigma70_r4_2"/>
    <property type="match status" value="1"/>
</dbReference>
<gene>
    <name evidence="8" type="ORF">Voc01_082850</name>
</gene>
<keyword evidence="3" id="KW-0731">Sigma factor</keyword>
<dbReference type="Gene3D" id="1.10.10.10">
    <property type="entry name" value="Winged helix-like DNA-binding domain superfamily/Winged helix DNA-binding domain"/>
    <property type="match status" value="1"/>
</dbReference>
<evidence type="ECO:0000313" key="9">
    <source>
        <dbReference type="Proteomes" id="UP000635606"/>
    </source>
</evidence>
<keyword evidence="2" id="KW-0805">Transcription regulation</keyword>
<evidence type="ECO:0000256" key="1">
    <source>
        <dbReference type="ARBA" id="ARBA00010641"/>
    </source>
</evidence>
<dbReference type="SUPFAM" id="SSF88946">
    <property type="entry name" value="Sigma2 domain of RNA polymerase sigma factors"/>
    <property type="match status" value="1"/>
</dbReference>
<evidence type="ECO:0000256" key="5">
    <source>
        <dbReference type="ARBA" id="ARBA00023163"/>
    </source>
</evidence>
<dbReference type="PANTHER" id="PTHR43133">
    <property type="entry name" value="RNA POLYMERASE ECF-TYPE SIGMA FACTO"/>
    <property type="match status" value="1"/>
</dbReference>
<dbReference type="NCBIfam" id="TIGR02937">
    <property type="entry name" value="sigma70-ECF"/>
    <property type="match status" value="1"/>
</dbReference>
<evidence type="ECO:0000259" key="6">
    <source>
        <dbReference type="Pfam" id="PF04542"/>
    </source>
</evidence>
<dbReference type="EMBL" id="BOPH01000113">
    <property type="protein sequence ID" value="GIJ73368.1"/>
    <property type="molecule type" value="Genomic_DNA"/>
</dbReference>
<accession>A0A8J4A220</accession>
<evidence type="ECO:0000259" key="7">
    <source>
        <dbReference type="Pfam" id="PF08281"/>
    </source>
</evidence>
<evidence type="ECO:0000256" key="2">
    <source>
        <dbReference type="ARBA" id="ARBA00023015"/>
    </source>
</evidence>
<dbReference type="GO" id="GO:0003677">
    <property type="term" value="F:DNA binding"/>
    <property type="evidence" value="ECO:0007669"/>
    <property type="project" value="UniProtKB-KW"/>
</dbReference>
<feature type="domain" description="RNA polymerase sigma-70 region 2" evidence="6">
    <location>
        <begin position="35"/>
        <end position="93"/>
    </location>
</feature>
<dbReference type="InterPro" id="IPR036388">
    <property type="entry name" value="WH-like_DNA-bd_sf"/>
</dbReference>
<evidence type="ECO:0000256" key="3">
    <source>
        <dbReference type="ARBA" id="ARBA00023082"/>
    </source>
</evidence>
<protein>
    <submittedName>
        <fullName evidence="8">RNA polymerase sigma24 factor</fullName>
    </submittedName>
</protein>
<dbReference type="Pfam" id="PF04542">
    <property type="entry name" value="Sigma70_r2"/>
    <property type="match status" value="1"/>
</dbReference>
<evidence type="ECO:0000256" key="4">
    <source>
        <dbReference type="ARBA" id="ARBA00023125"/>
    </source>
</evidence>
<dbReference type="InterPro" id="IPR013324">
    <property type="entry name" value="RNA_pol_sigma_r3/r4-like"/>
</dbReference>
<dbReference type="GO" id="GO:0016987">
    <property type="term" value="F:sigma factor activity"/>
    <property type="evidence" value="ECO:0007669"/>
    <property type="project" value="UniProtKB-KW"/>
</dbReference>
<comment type="caution">
    <text evidence="8">The sequence shown here is derived from an EMBL/GenBank/DDBJ whole genome shotgun (WGS) entry which is preliminary data.</text>
</comment>
<dbReference type="PANTHER" id="PTHR43133:SF50">
    <property type="entry name" value="ECF RNA POLYMERASE SIGMA FACTOR SIGM"/>
    <property type="match status" value="1"/>
</dbReference>
<keyword evidence="9" id="KW-1185">Reference proteome</keyword>
<dbReference type="AlphaFoldDB" id="A0A8J4A220"/>
<dbReference type="InterPro" id="IPR014284">
    <property type="entry name" value="RNA_pol_sigma-70_dom"/>
</dbReference>
<dbReference type="GO" id="GO:0006352">
    <property type="term" value="P:DNA-templated transcription initiation"/>
    <property type="evidence" value="ECO:0007669"/>
    <property type="project" value="InterPro"/>
</dbReference>
<dbReference type="SUPFAM" id="SSF88659">
    <property type="entry name" value="Sigma3 and sigma4 domains of RNA polymerase sigma factors"/>
    <property type="match status" value="1"/>
</dbReference>
<dbReference type="InterPro" id="IPR013325">
    <property type="entry name" value="RNA_pol_sigma_r2"/>
</dbReference>
<dbReference type="InterPro" id="IPR039425">
    <property type="entry name" value="RNA_pol_sigma-70-like"/>
</dbReference>
<reference evidence="8" key="1">
    <citation type="submission" date="2021-01" db="EMBL/GenBank/DDBJ databases">
        <title>Whole genome shotgun sequence of Virgisporangium ochraceum NBRC 16418.</title>
        <authorList>
            <person name="Komaki H."/>
            <person name="Tamura T."/>
        </authorList>
    </citation>
    <scope>NUCLEOTIDE SEQUENCE</scope>
    <source>
        <strain evidence="8">NBRC 16418</strain>
    </source>
</reference>
<proteinExistence type="inferred from homology"/>
<keyword evidence="5" id="KW-0804">Transcription</keyword>
<dbReference type="Proteomes" id="UP000635606">
    <property type="component" value="Unassembled WGS sequence"/>
</dbReference>
<name>A0A8J4A220_9ACTN</name>
<dbReference type="CDD" id="cd06171">
    <property type="entry name" value="Sigma70_r4"/>
    <property type="match status" value="1"/>
</dbReference>
<dbReference type="InterPro" id="IPR013249">
    <property type="entry name" value="RNA_pol_sigma70_r4_t2"/>
</dbReference>
<sequence>MLRNDDVGAAVREVAAPPHVDAAFAEFYAASFQNVTTQLYAYTGDLDLAHDLAQEAFCRALARWSRVSGYNDPAAWVRRVAFNLANSRWRRLKTAAAYLRRQRVEHVGGPSPDRVTAVAAIALLPETQRRAVVLHYLADLSIADIAAQEGVAVGTVKSWLHRGRAALAAHIGVEGREATGD</sequence>
<keyword evidence="4" id="KW-0238">DNA-binding</keyword>
<evidence type="ECO:0000313" key="8">
    <source>
        <dbReference type="EMBL" id="GIJ73368.1"/>
    </source>
</evidence>
<dbReference type="Gene3D" id="1.10.1740.10">
    <property type="match status" value="1"/>
</dbReference>
<organism evidence="8 9">
    <name type="scientific">Virgisporangium ochraceum</name>
    <dbReference type="NCBI Taxonomy" id="65505"/>
    <lineage>
        <taxon>Bacteria</taxon>
        <taxon>Bacillati</taxon>
        <taxon>Actinomycetota</taxon>
        <taxon>Actinomycetes</taxon>
        <taxon>Micromonosporales</taxon>
        <taxon>Micromonosporaceae</taxon>
        <taxon>Virgisporangium</taxon>
    </lineage>
</organism>
<dbReference type="InterPro" id="IPR007627">
    <property type="entry name" value="RNA_pol_sigma70_r2"/>
</dbReference>
<comment type="similarity">
    <text evidence="1">Belongs to the sigma-70 factor family. ECF subfamily.</text>
</comment>